<dbReference type="InterPro" id="IPR029058">
    <property type="entry name" value="AB_hydrolase_fold"/>
</dbReference>
<evidence type="ECO:0000313" key="3">
    <source>
        <dbReference type="EMBL" id="GGG96642.1"/>
    </source>
</evidence>
<dbReference type="Gene3D" id="2.140.10.30">
    <property type="entry name" value="Dipeptidylpeptidase IV, N-terminal domain"/>
    <property type="match status" value="1"/>
</dbReference>
<dbReference type="PROSITE" id="PS51257">
    <property type="entry name" value="PROKAR_LIPOPROTEIN"/>
    <property type="match status" value="1"/>
</dbReference>
<dbReference type="SUPFAM" id="SSF82171">
    <property type="entry name" value="DPP6 N-terminal domain-like"/>
    <property type="match status" value="1"/>
</dbReference>
<dbReference type="PANTHER" id="PTHR11731">
    <property type="entry name" value="PROTEASE FAMILY S9B,C DIPEPTIDYL-PEPTIDASE IV-RELATED"/>
    <property type="match status" value="1"/>
</dbReference>
<dbReference type="Pfam" id="PF00930">
    <property type="entry name" value="DPPIV_N"/>
    <property type="match status" value="1"/>
</dbReference>
<keyword evidence="4" id="KW-1185">Reference proteome</keyword>
<organism evidence="3 4">
    <name type="scientific">Polaribacter pacificus</name>
    <dbReference type="NCBI Taxonomy" id="1775173"/>
    <lineage>
        <taxon>Bacteria</taxon>
        <taxon>Pseudomonadati</taxon>
        <taxon>Bacteroidota</taxon>
        <taxon>Flavobacteriia</taxon>
        <taxon>Flavobacteriales</taxon>
        <taxon>Flavobacteriaceae</taxon>
    </lineage>
</organism>
<accession>A0A917HXL9</accession>
<comment type="caution">
    <text evidence="3">The sequence shown here is derived from an EMBL/GenBank/DDBJ whole genome shotgun (WGS) entry which is preliminary data.</text>
</comment>
<name>A0A917HXL9_9FLAO</name>
<dbReference type="GO" id="GO:0006508">
    <property type="term" value="P:proteolysis"/>
    <property type="evidence" value="ECO:0007669"/>
    <property type="project" value="InterPro"/>
</dbReference>
<dbReference type="RefSeq" id="WP_188598462.1">
    <property type="nucleotide sequence ID" value="NZ_BMJW01000001.1"/>
</dbReference>
<dbReference type="InterPro" id="IPR002469">
    <property type="entry name" value="Peptidase_S9B_N"/>
</dbReference>
<evidence type="ECO:0000259" key="2">
    <source>
        <dbReference type="Pfam" id="PF00930"/>
    </source>
</evidence>
<reference evidence="3" key="2">
    <citation type="submission" date="2020-09" db="EMBL/GenBank/DDBJ databases">
        <authorList>
            <person name="Sun Q."/>
            <person name="Zhou Y."/>
        </authorList>
    </citation>
    <scope>NUCLEOTIDE SEQUENCE</scope>
    <source>
        <strain evidence="3">CGMCC 1.15763</strain>
    </source>
</reference>
<gene>
    <name evidence="3" type="ORF">GCM10011416_13110</name>
</gene>
<evidence type="ECO:0000313" key="4">
    <source>
        <dbReference type="Proteomes" id="UP000633278"/>
    </source>
</evidence>
<protein>
    <submittedName>
        <fullName evidence="3">Dipeptidyl peptidase IV</fullName>
    </submittedName>
</protein>
<evidence type="ECO:0000259" key="1">
    <source>
        <dbReference type="Pfam" id="PF00326"/>
    </source>
</evidence>
<proteinExistence type="predicted"/>
<dbReference type="Pfam" id="PF00326">
    <property type="entry name" value="Peptidase_S9"/>
    <property type="match status" value="1"/>
</dbReference>
<dbReference type="PANTHER" id="PTHR11731:SF118">
    <property type="entry name" value="BLR1971 PROTEIN"/>
    <property type="match status" value="1"/>
</dbReference>
<dbReference type="EMBL" id="BMJW01000001">
    <property type="protein sequence ID" value="GGG96642.1"/>
    <property type="molecule type" value="Genomic_DNA"/>
</dbReference>
<feature type="domain" description="Dipeptidylpeptidase IV N-terminal" evidence="2">
    <location>
        <begin position="133"/>
        <end position="474"/>
    </location>
</feature>
<dbReference type="SUPFAM" id="SSF53474">
    <property type="entry name" value="alpha/beta-Hydrolases"/>
    <property type="match status" value="1"/>
</dbReference>
<dbReference type="InterPro" id="IPR050278">
    <property type="entry name" value="Serine_Prot_S9B/DPPIV"/>
</dbReference>
<dbReference type="Proteomes" id="UP000633278">
    <property type="component" value="Unassembled WGS sequence"/>
</dbReference>
<dbReference type="GO" id="GO:0008236">
    <property type="term" value="F:serine-type peptidase activity"/>
    <property type="evidence" value="ECO:0007669"/>
    <property type="project" value="InterPro"/>
</dbReference>
<reference evidence="3" key="1">
    <citation type="journal article" date="2014" name="Int. J. Syst. Evol. Microbiol.">
        <title>Complete genome sequence of Corynebacterium casei LMG S-19264T (=DSM 44701T), isolated from a smear-ripened cheese.</title>
        <authorList>
            <consortium name="US DOE Joint Genome Institute (JGI-PGF)"/>
            <person name="Walter F."/>
            <person name="Albersmeier A."/>
            <person name="Kalinowski J."/>
            <person name="Ruckert C."/>
        </authorList>
    </citation>
    <scope>NUCLEOTIDE SEQUENCE</scope>
    <source>
        <strain evidence="3">CGMCC 1.15763</strain>
    </source>
</reference>
<dbReference type="InterPro" id="IPR001375">
    <property type="entry name" value="Peptidase_S9_cat"/>
</dbReference>
<sequence length="776" mass="87177">MKITSFKALVCFGLTATLLSCSSTSEKKQFTVEEYEKAASFMSRDLNRLVYNQVSATNWVGQNAMLYTTNTKEGPKFVLANTQSKEKKAAFDHEKLAQSLSKSTGRTIKANNLPISNVKLSEDFKTLTFNIARTAYTCNLSNYSVSELKTKASAPRNRNEFISPNGKLAAYIYNYNLWVRDLNTNKKTQLTFDGQKDYGYATNNAGWTKNDGPVLKWSPNSDKIATFQQDARGVGEMYLTSTDVGHPRLEAWKHPLPGDKTIFTIERIIIHLGARPRTVRLKMGKDFQRGTTTDHIAGRGGELLDAQWKEDGSEFAFVSSSRDHKIAHLQIANAYTGAVRSIHKEEVDTYYESGVRAENWRVLFNSNEFIWYSEKSNWGHLYLYDLTSKKLKNQMTSGDWLVKQIKHLDEKNRTVYFTAGGKEAGNPYHDYLYKVGFDGKNLKNLTPDAGAHSISFSPSMDYFVDTYSTTTTPPVSVLRNSNGDKIIELETADISDLKAKNWQAPVEFTTKARDETTDLYGVLFLPSHYNESNKYPVLNYIYPGPQSGSVGNYSFKAVWRDFQAVAELGFVVVAVDAMGTPARSKSFHDAYYGNMGDNGLPDNITTIKQLAQRYKGMDTERVGIWGHSGGGFASTRAVFAYPDFYDVAVSGAGNHDNRNYEADWGEKWQGLLVEGNMEGKGDGTTNYDNQANQLIAKDLKGKLLITHGSMDNNVPPSNTMLVVKALIEANKDFDMILFPNQRHGYGNMTNYMTRKRWDYFVTHLLDAEPAKGFSLD</sequence>
<dbReference type="Gene3D" id="3.40.50.1820">
    <property type="entry name" value="alpha/beta hydrolase"/>
    <property type="match status" value="1"/>
</dbReference>
<feature type="domain" description="Peptidase S9 prolyl oligopeptidase catalytic" evidence="1">
    <location>
        <begin position="561"/>
        <end position="764"/>
    </location>
</feature>
<dbReference type="AlphaFoldDB" id="A0A917HXL9"/>